<evidence type="ECO:0000256" key="1">
    <source>
        <dbReference type="ARBA" id="ARBA00001231"/>
    </source>
</evidence>
<dbReference type="InterPro" id="IPR025705">
    <property type="entry name" value="Beta_hexosaminidase_sua/sub"/>
</dbReference>
<evidence type="ECO:0000313" key="7">
    <source>
        <dbReference type="EMBL" id="KZM73472.1"/>
    </source>
</evidence>
<dbReference type="Pfam" id="PF00728">
    <property type="entry name" value="Glyco_hydro_20"/>
    <property type="match status" value="2"/>
</dbReference>
<dbReference type="OrthoDB" id="9763537at2"/>
<comment type="catalytic activity">
    <reaction evidence="1">
        <text>Hydrolysis of terminal non-reducing N-acetyl-D-hexosamine residues in N-acetyl-beta-D-hexosaminides.</text>
        <dbReference type="EC" id="3.2.1.52"/>
    </reaction>
</comment>
<dbReference type="GO" id="GO:0030203">
    <property type="term" value="P:glycosaminoglycan metabolic process"/>
    <property type="evidence" value="ECO:0007669"/>
    <property type="project" value="TreeGrafter"/>
</dbReference>
<evidence type="ECO:0000256" key="2">
    <source>
        <dbReference type="ARBA" id="ARBA00006285"/>
    </source>
</evidence>
<dbReference type="PANTHER" id="PTHR22600:SF57">
    <property type="entry name" value="BETA-N-ACETYLHEXOSAMINIDASE"/>
    <property type="match status" value="1"/>
</dbReference>
<comment type="similarity">
    <text evidence="2">Belongs to the glycosyl hydrolase 20 family.</text>
</comment>
<dbReference type="PANTHER" id="PTHR22600">
    <property type="entry name" value="BETA-HEXOSAMINIDASE"/>
    <property type="match status" value="1"/>
</dbReference>
<dbReference type="InterPro" id="IPR017853">
    <property type="entry name" value="GH"/>
</dbReference>
<evidence type="ECO:0000256" key="4">
    <source>
        <dbReference type="ARBA" id="ARBA00022801"/>
    </source>
</evidence>
<reference evidence="7 8" key="1">
    <citation type="submission" date="2016-04" db="EMBL/GenBank/DDBJ databases">
        <authorList>
            <person name="Evans L.H."/>
            <person name="Alamgir A."/>
            <person name="Owens N."/>
            <person name="Weber N.D."/>
            <person name="Virtaneva K."/>
            <person name="Barbian K."/>
            <person name="Babar A."/>
            <person name="Rosenke K."/>
        </authorList>
    </citation>
    <scope>NUCLEOTIDE SEQUENCE [LARGE SCALE GENOMIC DNA]</scope>
    <source>
        <strain evidence="7 8">IFM 0406</strain>
    </source>
</reference>
<accession>A0A164MLP2</accession>
<comment type="caution">
    <text evidence="7">The sequence shown here is derived from an EMBL/GenBank/DDBJ whole genome shotgun (WGS) entry which is preliminary data.</text>
</comment>
<dbReference type="InterPro" id="IPR029018">
    <property type="entry name" value="Hex-like_dom2"/>
</dbReference>
<evidence type="ECO:0000256" key="3">
    <source>
        <dbReference type="ARBA" id="ARBA00012663"/>
    </source>
</evidence>
<keyword evidence="8" id="KW-1185">Reference proteome</keyword>
<protein>
    <recommendedName>
        <fullName evidence="3">beta-N-acetylhexosaminidase</fullName>
        <ecNumber evidence="3">3.2.1.52</ecNumber>
    </recommendedName>
</protein>
<proteinExistence type="inferred from homology"/>
<dbReference type="Gene3D" id="3.20.20.80">
    <property type="entry name" value="Glycosidases"/>
    <property type="match status" value="1"/>
</dbReference>
<sequence length="455" mass="50008">MKIVRELGEVPRRPDAIGVAPSDDADECYRITVDGDTVTCRARTDAGVVRAEAAARLLAAEGELRDGIVDDGPRYAWRGLMVDCARRFWSVEELRRIVDLCALYRLNVLHLHLTDDQGWRIEIPGWPRLTEAGAEHYSAAEFLDLQAYAATRFVTVVPEIDLPGHCGSAVRACPELRTLAAPTGLPDSVPFAAPLDPHDPVTRSFITDVFGGLAKLTTGPYLHIGADEALGMDAAAFAEAVRLARRTVRAAGKRPIGWQESSRAGIEADDIVQWWVDLAMLQIPDTAAEFERLWDDPPPGFSFEIVRQLAHLYAPTDHDVARTIAGGGRILLSPMSHLYLDRPYPAAIVPPDHRPPGLSVYPPRTVAEIAAWDPSCHDLPPDRIVGVEAALWSETLTDFDDLTTMLLPRLATIADTAWSGTPAPWPRLRERLAGHAALWRSLGLSAMLTTEVDWR</sequence>
<dbReference type="Gene3D" id="3.30.379.10">
    <property type="entry name" value="Chitobiase/beta-hexosaminidase domain 2-like"/>
    <property type="match status" value="1"/>
</dbReference>
<dbReference type="PRINTS" id="PR00738">
    <property type="entry name" value="GLHYDRLASE20"/>
</dbReference>
<dbReference type="STRING" id="455432.AWN90_33130"/>
<evidence type="ECO:0000313" key="8">
    <source>
        <dbReference type="Proteomes" id="UP000076512"/>
    </source>
</evidence>
<dbReference type="Proteomes" id="UP000076512">
    <property type="component" value="Unassembled WGS sequence"/>
</dbReference>
<keyword evidence="4" id="KW-0378">Hydrolase</keyword>
<dbReference type="InterPro" id="IPR015883">
    <property type="entry name" value="Glyco_hydro_20_cat"/>
</dbReference>
<organism evidence="7 8">
    <name type="scientific">Nocardia terpenica</name>
    <dbReference type="NCBI Taxonomy" id="455432"/>
    <lineage>
        <taxon>Bacteria</taxon>
        <taxon>Bacillati</taxon>
        <taxon>Actinomycetota</taxon>
        <taxon>Actinomycetes</taxon>
        <taxon>Mycobacteriales</taxon>
        <taxon>Nocardiaceae</taxon>
        <taxon>Nocardia</taxon>
    </lineage>
</organism>
<feature type="domain" description="Glycoside hydrolase family 20 catalytic" evidence="6">
    <location>
        <begin position="320"/>
        <end position="420"/>
    </location>
</feature>
<gene>
    <name evidence="7" type="ORF">AWN90_33130</name>
</gene>
<dbReference type="EMBL" id="LWGR01000007">
    <property type="protein sequence ID" value="KZM73472.1"/>
    <property type="molecule type" value="Genomic_DNA"/>
</dbReference>
<dbReference type="EC" id="3.2.1.52" evidence="3"/>
<name>A0A164MLP2_9NOCA</name>
<dbReference type="RefSeq" id="WP_067590886.1">
    <property type="nucleotide sequence ID" value="NZ_JABMCZ010000001.1"/>
</dbReference>
<dbReference type="GO" id="GO:0004563">
    <property type="term" value="F:beta-N-acetylhexosaminidase activity"/>
    <property type="evidence" value="ECO:0007669"/>
    <property type="project" value="UniProtKB-EC"/>
</dbReference>
<feature type="active site" description="Proton donor" evidence="5">
    <location>
        <position position="228"/>
    </location>
</feature>
<evidence type="ECO:0000256" key="5">
    <source>
        <dbReference type="PIRSR" id="PIRSR625705-1"/>
    </source>
</evidence>
<evidence type="ECO:0000259" key="6">
    <source>
        <dbReference type="Pfam" id="PF00728"/>
    </source>
</evidence>
<dbReference type="AlphaFoldDB" id="A0A164MLP2"/>
<dbReference type="GO" id="GO:0005975">
    <property type="term" value="P:carbohydrate metabolic process"/>
    <property type="evidence" value="ECO:0007669"/>
    <property type="project" value="InterPro"/>
</dbReference>
<feature type="domain" description="Glycoside hydrolase family 20 catalytic" evidence="6">
    <location>
        <begin position="75"/>
        <end position="277"/>
    </location>
</feature>
<dbReference type="SUPFAM" id="SSF51445">
    <property type="entry name" value="(Trans)glycosidases"/>
    <property type="match status" value="1"/>
</dbReference>
<dbReference type="GO" id="GO:0016020">
    <property type="term" value="C:membrane"/>
    <property type="evidence" value="ECO:0007669"/>
    <property type="project" value="TreeGrafter"/>
</dbReference>